<dbReference type="EMBL" id="AYXY01000019">
    <property type="protein sequence ID" value="ETN95798.1"/>
    <property type="molecule type" value="Genomic_DNA"/>
</dbReference>
<evidence type="ECO:0000256" key="4">
    <source>
        <dbReference type="ARBA" id="ARBA00017099"/>
    </source>
</evidence>
<evidence type="ECO:0000313" key="8">
    <source>
        <dbReference type="EMBL" id="ETN95798.1"/>
    </source>
</evidence>
<evidence type="ECO:0000313" key="9">
    <source>
        <dbReference type="Proteomes" id="UP000018850"/>
    </source>
</evidence>
<dbReference type="PANTHER" id="PTHR10491">
    <property type="entry name" value="DTDP-4-DEHYDRORHAMNOSE REDUCTASE"/>
    <property type="match status" value="1"/>
</dbReference>
<dbReference type="EC" id="1.1.1.133" evidence="3 6"/>
<comment type="catalytic activity">
    <reaction evidence="5">
        <text>dTDP-beta-L-rhamnose + NADP(+) = dTDP-4-dehydro-beta-L-rhamnose + NADPH + H(+)</text>
        <dbReference type="Rhea" id="RHEA:21796"/>
        <dbReference type="ChEBI" id="CHEBI:15378"/>
        <dbReference type="ChEBI" id="CHEBI:57510"/>
        <dbReference type="ChEBI" id="CHEBI:57783"/>
        <dbReference type="ChEBI" id="CHEBI:58349"/>
        <dbReference type="ChEBI" id="CHEBI:62830"/>
        <dbReference type="EC" id="1.1.1.133"/>
    </reaction>
</comment>
<dbReference type="GO" id="GO:0005829">
    <property type="term" value="C:cytosol"/>
    <property type="evidence" value="ECO:0007669"/>
    <property type="project" value="TreeGrafter"/>
</dbReference>
<reference evidence="8 9" key="2">
    <citation type="journal article" date="2016" name="Genome Announc.">
        <title>Draft Genome Sequence of Zhouia amylolytica AD3, Isolated from Tidal Flat Sediment.</title>
        <authorList>
            <person name="Jia B."/>
            <person name="Jin H.M."/>
            <person name="Lee H.J."/>
            <person name="Jeon C.O."/>
        </authorList>
    </citation>
    <scope>NUCLEOTIDE SEQUENCE [LARGE SCALE GENOMIC DNA]</scope>
    <source>
        <strain evidence="8 9">AD3</strain>
    </source>
</reference>
<evidence type="ECO:0000256" key="3">
    <source>
        <dbReference type="ARBA" id="ARBA00012929"/>
    </source>
</evidence>
<keyword evidence="9" id="KW-1185">Reference proteome</keyword>
<dbReference type="eggNOG" id="COG1091">
    <property type="taxonomic scope" value="Bacteria"/>
</dbReference>
<dbReference type="Gene3D" id="3.40.50.720">
    <property type="entry name" value="NAD(P)-binding Rossmann-like Domain"/>
    <property type="match status" value="1"/>
</dbReference>
<proteinExistence type="inferred from homology"/>
<dbReference type="Gene3D" id="3.90.25.10">
    <property type="entry name" value="UDP-galactose 4-epimerase, domain 1"/>
    <property type="match status" value="1"/>
</dbReference>
<accession>W2UP87</accession>
<dbReference type="InterPro" id="IPR005913">
    <property type="entry name" value="dTDP_dehydrorham_reduct"/>
</dbReference>
<evidence type="ECO:0000256" key="6">
    <source>
        <dbReference type="RuleBase" id="RU364082"/>
    </source>
</evidence>
<reference evidence="9" key="1">
    <citation type="submission" date="2013-11" db="EMBL/GenBank/DDBJ databases">
        <title>Draft genome sequence from a member of Zhouia, isolated tidal flat.</title>
        <authorList>
            <person name="Jin H."/>
            <person name="Jeon C.O."/>
        </authorList>
    </citation>
    <scope>NUCLEOTIDE SEQUENCE [LARGE SCALE GENOMIC DNA]</scope>
    <source>
        <strain evidence="9">AD3</strain>
    </source>
</reference>
<protein>
    <recommendedName>
        <fullName evidence="4 6">dTDP-4-dehydrorhamnose reductase</fullName>
        <ecNumber evidence="3 6">1.1.1.133</ecNumber>
    </recommendedName>
</protein>
<dbReference type="NCBIfam" id="TIGR01214">
    <property type="entry name" value="rmlD"/>
    <property type="match status" value="1"/>
</dbReference>
<comment type="caution">
    <text evidence="8">The sequence shown here is derived from an EMBL/GenBank/DDBJ whole genome shotgun (WGS) entry which is preliminary data.</text>
</comment>
<feature type="domain" description="RmlD-like substrate binding" evidence="7">
    <location>
        <begin position="3"/>
        <end position="282"/>
    </location>
</feature>
<keyword evidence="6" id="KW-0560">Oxidoreductase</keyword>
<dbReference type="AlphaFoldDB" id="W2UP87"/>
<dbReference type="GO" id="GO:0019305">
    <property type="term" value="P:dTDP-rhamnose biosynthetic process"/>
    <property type="evidence" value="ECO:0007669"/>
    <property type="project" value="UniProtKB-UniPathway"/>
</dbReference>
<comment type="function">
    <text evidence="6">Catalyzes the reduction of dTDP-6-deoxy-L-lyxo-4-hexulose to yield dTDP-L-rhamnose.</text>
</comment>
<dbReference type="PATRIC" id="fig|1286632.3.peg.1509"/>
<dbReference type="Pfam" id="PF04321">
    <property type="entry name" value="RmlD_sub_bind"/>
    <property type="match status" value="1"/>
</dbReference>
<name>W2UP87_9FLAO</name>
<dbReference type="InterPro" id="IPR036291">
    <property type="entry name" value="NAD(P)-bd_dom_sf"/>
</dbReference>
<dbReference type="InterPro" id="IPR029903">
    <property type="entry name" value="RmlD-like-bd"/>
</dbReference>
<dbReference type="STRING" id="376730.SAMN04487906_0819"/>
<comment type="similarity">
    <text evidence="2 6">Belongs to the dTDP-4-dehydrorhamnose reductase family.</text>
</comment>
<dbReference type="CDD" id="cd05254">
    <property type="entry name" value="dTDP_HR_like_SDR_e"/>
    <property type="match status" value="1"/>
</dbReference>
<sequence>MSKILVTGASGQLGSELRVLSEGHSDQFIFTDRAELDITDREAVVSFFKQNTLDVLINCAAYTAVDKAESEEVLADFVNHKAVGYLAEACKKHNIKMIHISTDYVFNGKHYKPYKPNHPVDPVNIYGRTKLAGEQVMKEINPLNSIILRTSWVYSSFGNNFVKTMLRLGKERESLNVIVDQVGTPTYARDLAGAVLKIIPQLNNDKINTYHYSNEGVCSWYDFAKEIMDITGLDCKVNAIPTEQYPTPAPRPYYSVLCKDDIKNQFNLVIPHWKEALKACLRGIKEIANH</sequence>
<dbReference type="UniPathway" id="UPA00124"/>
<dbReference type="GO" id="GO:0008831">
    <property type="term" value="F:dTDP-4-dehydrorhamnose reductase activity"/>
    <property type="evidence" value="ECO:0007669"/>
    <property type="project" value="UniProtKB-EC"/>
</dbReference>
<keyword evidence="6" id="KW-0521">NADP</keyword>
<dbReference type="Proteomes" id="UP000018850">
    <property type="component" value="Unassembled WGS sequence"/>
</dbReference>
<evidence type="ECO:0000256" key="5">
    <source>
        <dbReference type="ARBA" id="ARBA00048200"/>
    </source>
</evidence>
<comment type="pathway">
    <text evidence="1 6">Carbohydrate biosynthesis; dTDP-L-rhamnose biosynthesis.</text>
</comment>
<organism evidence="8 9">
    <name type="scientific">Zhouia amylolytica AD3</name>
    <dbReference type="NCBI Taxonomy" id="1286632"/>
    <lineage>
        <taxon>Bacteria</taxon>
        <taxon>Pseudomonadati</taxon>
        <taxon>Bacteroidota</taxon>
        <taxon>Flavobacteriia</taxon>
        <taxon>Flavobacteriales</taxon>
        <taxon>Flavobacteriaceae</taxon>
        <taxon>Zhouia</taxon>
    </lineage>
</organism>
<dbReference type="PANTHER" id="PTHR10491:SF4">
    <property type="entry name" value="METHIONINE ADENOSYLTRANSFERASE 2 SUBUNIT BETA"/>
    <property type="match status" value="1"/>
</dbReference>
<evidence type="ECO:0000256" key="1">
    <source>
        <dbReference type="ARBA" id="ARBA00004781"/>
    </source>
</evidence>
<dbReference type="RefSeq" id="WP_038264454.1">
    <property type="nucleotide sequence ID" value="NZ_AYXY01000019.1"/>
</dbReference>
<evidence type="ECO:0000256" key="2">
    <source>
        <dbReference type="ARBA" id="ARBA00010944"/>
    </source>
</evidence>
<evidence type="ECO:0000259" key="7">
    <source>
        <dbReference type="Pfam" id="PF04321"/>
    </source>
</evidence>
<gene>
    <name evidence="8" type="ORF">P278_15200</name>
</gene>
<dbReference type="SUPFAM" id="SSF51735">
    <property type="entry name" value="NAD(P)-binding Rossmann-fold domains"/>
    <property type="match status" value="1"/>
</dbReference>